<dbReference type="InterPro" id="IPR011330">
    <property type="entry name" value="Glyco_hydro/deAcase_b/a-brl"/>
</dbReference>
<dbReference type="EMBL" id="SNYQ01000005">
    <property type="protein sequence ID" value="TDQ57350.1"/>
    <property type="molecule type" value="Genomic_DNA"/>
</dbReference>
<dbReference type="PANTHER" id="PTHR34216:SF7">
    <property type="entry name" value="POLY-BETA-1,6-N-ACETYL-D-GLUCOSAMINE N-DEACETYLASE"/>
    <property type="match status" value="1"/>
</dbReference>
<dbReference type="NCBIfam" id="TIGR03938">
    <property type="entry name" value="deacetyl_PgaB"/>
    <property type="match status" value="1"/>
</dbReference>
<dbReference type="Proteomes" id="UP000295657">
    <property type="component" value="Unassembled WGS sequence"/>
</dbReference>
<dbReference type="PANTHER" id="PTHR34216">
    <property type="match status" value="1"/>
</dbReference>
<evidence type="ECO:0000313" key="5">
    <source>
        <dbReference type="Proteomes" id="UP000295657"/>
    </source>
</evidence>
<dbReference type="OrthoDB" id="9814639at2"/>
<evidence type="ECO:0000313" key="4">
    <source>
        <dbReference type="EMBL" id="TDQ57350.1"/>
    </source>
</evidence>
<dbReference type="InterPro" id="IPR051398">
    <property type="entry name" value="Polysacch_Deacetylase"/>
</dbReference>
<dbReference type="AlphaFoldDB" id="A0A4R6VBN4"/>
<dbReference type="GO" id="GO:0005975">
    <property type="term" value="P:carbohydrate metabolic process"/>
    <property type="evidence" value="ECO:0007669"/>
    <property type="project" value="InterPro"/>
</dbReference>
<reference evidence="4 5" key="1">
    <citation type="submission" date="2019-03" db="EMBL/GenBank/DDBJ databases">
        <title>Genomic Encyclopedia of Type Strains, Phase IV (KMG-IV): sequencing the most valuable type-strain genomes for metagenomic binning, comparative biology and taxonomic classification.</title>
        <authorList>
            <person name="Goeker M."/>
        </authorList>
    </citation>
    <scope>NUCLEOTIDE SEQUENCE [LARGE SCALE GENOMIC DNA]</scope>
    <source>
        <strain evidence="4 5">DSM 28403</strain>
    </source>
</reference>
<dbReference type="Pfam" id="PF14883">
    <property type="entry name" value="GHL13"/>
    <property type="match status" value="1"/>
</dbReference>
<dbReference type="RefSeq" id="WP_133544879.1">
    <property type="nucleotide sequence ID" value="NZ_SNYQ01000005.1"/>
</dbReference>
<dbReference type="InterPro" id="IPR002509">
    <property type="entry name" value="NODB_dom"/>
</dbReference>
<feature type="signal peptide" evidence="2">
    <location>
        <begin position="1"/>
        <end position="20"/>
    </location>
</feature>
<accession>A0A4R6VBN4</accession>
<dbReference type="Gene3D" id="3.20.20.80">
    <property type="entry name" value="Glycosidases"/>
    <property type="match status" value="1"/>
</dbReference>
<keyword evidence="5" id="KW-1185">Reference proteome</keyword>
<organism evidence="4 5">
    <name type="scientific">Mesocricetibacter intestinalis</name>
    <dbReference type="NCBI Taxonomy" id="1521930"/>
    <lineage>
        <taxon>Bacteria</taxon>
        <taxon>Pseudomonadati</taxon>
        <taxon>Pseudomonadota</taxon>
        <taxon>Gammaproteobacteria</taxon>
        <taxon>Pasteurellales</taxon>
        <taxon>Pasteurellaceae</taxon>
        <taxon>Mesocricetibacter</taxon>
    </lineage>
</organism>
<keyword evidence="1 2" id="KW-0732">Signal</keyword>
<dbReference type="Pfam" id="PF01522">
    <property type="entry name" value="Polysacc_deac_1"/>
    <property type="match status" value="1"/>
</dbReference>
<sequence length="645" mass="73752">MYIKKIILPIYLLFCSLCVAKGYAADKYAVLAYHSVVDESRPVDKSLYVPQTISSAMLIRQFNWLQENGYRVISWQQVLDAEQGKTELPEKAVLLSFDDGYETMYSVIYPLLKAYNYPAVFAPVTRWVDTAEKGQVQYGAKKLDRSAFTTWRKIREMYDSGLVEIASHTYDSHHGVAANPAGSQLPALIAPIYRNGKYETEAQYQKRITQDLKTSAHMIKQRTGITPRLIVWPYGQFNQAAINAAKQAGLTHHFSLNAEKTNTPGDPHVGRLLLDAETDFSTIAAYLNQQADESQKIQRVIHVDLDYVYDKNPLQQKKNLDALIQRIYDYGVTTVYLQAYADDDGNGVADALYFPNKYLPVKADLFGQVAWQLMKRTEVKVYAWMPTLAFDLSASAKKAKYVTDKRTGKPAADQYLRLSPYDKENIEMLKSIYRDLSFYTKFNGILFHDDAFLTDFEAPASIAEKTMPPGEEKLVSREAKQKNRDLIKLTLSLKKALEPYFLYGGEALKTSRNIYAALINEPQSEEWFAQNLAEFVAHYDSTAIMAMPYLENEAPLSRDAAYGWLQQLIEKINSSALPKDKILFELQSYNWRSGKPIPESELIRWMQLLEQNQLMNFGYYPDDFLLNRPDITRVKPYLSVKQGEK</sequence>
<gene>
    <name evidence="4" type="ORF">EDC45_1404</name>
</gene>
<proteinExistence type="predicted"/>
<name>A0A4R6VBN4_9PAST</name>
<dbReference type="InterPro" id="IPR032772">
    <property type="entry name" value="PGA_deacetylase_PgaB_C"/>
</dbReference>
<keyword evidence="4" id="KW-0449">Lipoprotein</keyword>
<comment type="caution">
    <text evidence="4">The sequence shown here is derived from an EMBL/GenBank/DDBJ whole genome shotgun (WGS) entry which is preliminary data.</text>
</comment>
<evidence type="ECO:0000256" key="1">
    <source>
        <dbReference type="ARBA" id="ARBA00022729"/>
    </source>
</evidence>
<evidence type="ECO:0000256" key="2">
    <source>
        <dbReference type="SAM" id="SignalP"/>
    </source>
</evidence>
<dbReference type="GO" id="GO:0043708">
    <property type="term" value="P:cell adhesion involved in biofilm formation"/>
    <property type="evidence" value="ECO:0007669"/>
    <property type="project" value="InterPro"/>
</dbReference>
<feature type="chain" id="PRO_5020423086" evidence="2">
    <location>
        <begin position="21"/>
        <end position="645"/>
    </location>
</feature>
<dbReference type="GO" id="GO:0016810">
    <property type="term" value="F:hydrolase activity, acting on carbon-nitrogen (but not peptide) bonds"/>
    <property type="evidence" value="ECO:0007669"/>
    <property type="project" value="InterPro"/>
</dbReference>
<dbReference type="Gene3D" id="3.20.20.370">
    <property type="entry name" value="Glycoside hydrolase/deacetylase"/>
    <property type="match status" value="1"/>
</dbReference>
<evidence type="ECO:0000259" key="3">
    <source>
        <dbReference type="PROSITE" id="PS51677"/>
    </source>
</evidence>
<protein>
    <submittedName>
        <fullName evidence="4">Biofilm PGA synthesis lipoprotein PgaB</fullName>
    </submittedName>
</protein>
<dbReference type="SUPFAM" id="SSF88713">
    <property type="entry name" value="Glycoside hydrolase/deacetylase"/>
    <property type="match status" value="1"/>
</dbReference>
<dbReference type="InterPro" id="IPR023854">
    <property type="entry name" value="PGA_deacetylase_PgaB"/>
</dbReference>
<feature type="domain" description="NodB homology" evidence="3">
    <location>
        <begin position="91"/>
        <end position="335"/>
    </location>
</feature>
<dbReference type="PROSITE" id="PS51677">
    <property type="entry name" value="NODB"/>
    <property type="match status" value="1"/>
</dbReference>